<evidence type="ECO:0000256" key="4">
    <source>
        <dbReference type="ARBA" id="ARBA00022691"/>
    </source>
</evidence>
<evidence type="ECO:0008006" key="7">
    <source>
        <dbReference type="Google" id="ProtNLM"/>
    </source>
</evidence>
<dbReference type="AlphaFoldDB" id="A0AAD5Y8N9"/>
<evidence type="ECO:0000256" key="1">
    <source>
        <dbReference type="ARBA" id="ARBA00022553"/>
    </source>
</evidence>
<keyword evidence="1" id="KW-0597">Phosphoprotein</keyword>
<dbReference type="SUPFAM" id="SSF53335">
    <property type="entry name" value="S-adenosyl-L-methionine-dependent methyltransferases"/>
    <property type="match status" value="1"/>
</dbReference>
<accession>A0AAD5Y8N9</accession>
<evidence type="ECO:0000256" key="2">
    <source>
        <dbReference type="ARBA" id="ARBA00022603"/>
    </source>
</evidence>
<evidence type="ECO:0000313" key="6">
    <source>
        <dbReference type="Proteomes" id="UP001210925"/>
    </source>
</evidence>
<reference evidence="5" key="1">
    <citation type="submission" date="2020-05" db="EMBL/GenBank/DDBJ databases">
        <title>Phylogenomic resolution of chytrid fungi.</title>
        <authorList>
            <person name="Stajich J.E."/>
            <person name="Amses K."/>
            <person name="Simmons R."/>
            <person name="Seto K."/>
            <person name="Myers J."/>
            <person name="Bonds A."/>
            <person name="Quandt C.A."/>
            <person name="Barry K."/>
            <person name="Liu P."/>
            <person name="Grigoriev I."/>
            <person name="Longcore J.E."/>
            <person name="James T.Y."/>
        </authorList>
    </citation>
    <scope>NUCLEOTIDE SEQUENCE</scope>
    <source>
        <strain evidence="5">PLAUS21</strain>
    </source>
</reference>
<dbReference type="CDD" id="cd02440">
    <property type="entry name" value="AdoMet_MTases"/>
    <property type="match status" value="1"/>
</dbReference>
<dbReference type="Gene3D" id="3.40.50.150">
    <property type="entry name" value="Vaccinia Virus protein VP39"/>
    <property type="match status" value="1"/>
</dbReference>
<dbReference type="PANTHER" id="PTHR32183:SF6">
    <property type="entry name" value="CYSTEINE SULFINATE DESULFINASE_CYSTEINE DESULFURASE AND RELATED ENZYMES"/>
    <property type="match status" value="1"/>
</dbReference>
<dbReference type="PROSITE" id="PS51585">
    <property type="entry name" value="SAM_MT_TPMT"/>
    <property type="match status" value="1"/>
</dbReference>
<dbReference type="GO" id="GO:0008757">
    <property type="term" value="F:S-adenosylmethionine-dependent methyltransferase activity"/>
    <property type="evidence" value="ECO:0007669"/>
    <property type="project" value="InterPro"/>
</dbReference>
<keyword evidence="6" id="KW-1185">Reference proteome</keyword>
<organism evidence="5 6">
    <name type="scientific">Boothiomyces macroporosus</name>
    <dbReference type="NCBI Taxonomy" id="261099"/>
    <lineage>
        <taxon>Eukaryota</taxon>
        <taxon>Fungi</taxon>
        <taxon>Fungi incertae sedis</taxon>
        <taxon>Chytridiomycota</taxon>
        <taxon>Chytridiomycota incertae sedis</taxon>
        <taxon>Chytridiomycetes</taxon>
        <taxon>Rhizophydiales</taxon>
        <taxon>Terramycetaceae</taxon>
        <taxon>Boothiomyces</taxon>
    </lineage>
</organism>
<evidence type="ECO:0000256" key="3">
    <source>
        <dbReference type="ARBA" id="ARBA00022679"/>
    </source>
</evidence>
<comment type="caution">
    <text evidence="5">The sequence shown here is derived from an EMBL/GenBank/DDBJ whole genome shotgun (WGS) entry which is preliminary data.</text>
</comment>
<dbReference type="InterPro" id="IPR029063">
    <property type="entry name" value="SAM-dependent_MTases_sf"/>
</dbReference>
<gene>
    <name evidence="5" type="ORF">HK103_004112</name>
</gene>
<sequence>MQALHEQYGPKESWIQMWEQKQTPWNMVEASLGLQKLENEKRIPNGKILIPGCGQGLDVFYLTNENRSVVGLDLYPKIIEENNKKRDEKGLKPEHCDFVSGDFFEFKGEYNVIFDYTFLCALDPSYRTQWADQMQKLLVPGGMLITLMFPLDDHEGGPPFALSIEM</sequence>
<dbReference type="Pfam" id="PF05724">
    <property type="entry name" value="TPMT"/>
    <property type="match status" value="1"/>
</dbReference>
<proteinExistence type="predicted"/>
<evidence type="ECO:0000313" key="5">
    <source>
        <dbReference type="EMBL" id="KAJ3257978.1"/>
    </source>
</evidence>
<dbReference type="Proteomes" id="UP001210925">
    <property type="component" value="Unassembled WGS sequence"/>
</dbReference>
<name>A0AAD5Y8N9_9FUNG</name>
<dbReference type="PANTHER" id="PTHR32183">
    <property type="match status" value="1"/>
</dbReference>
<keyword evidence="2" id="KW-0489">Methyltransferase</keyword>
<keyword evidence="3" id="KW-0808">Transferase</keyword>
<keyword evidence="4" id="KW-0949">S-adenosyl-L-methionine</keyword>
<dbReference type="EMBL" id="JADGKB010000032">
    <property type="protein sequence ID" value="KAJ3257978.1"/>
    <property type="molecule type" value="Genomic_DNA"/>
</dbReference>
<protein>
    <recommendedName>
        <fullName evidence="7">S-adenosyl-L-methionine-dependent methyltransferase</fullName>
    </recommendedName>
</protein>
<dbReference type="InterPro" id="IPR008854">
    <property type="entry name" value="TPMT"/>
</dbReference>
<dbReference type="GO" id="GO:0032259">
    <property type="term" value="P:methylation"/>
    <property type="evidence" value="ECO:0007669"/>
    <property type="project" value="UniProtKB-KW"/>
</dbReference>